<dbReference type="EMBL" id="KU873925">
    <property type="protein sequence ID" value="AND75143.1"/>
    <property type="molecule type" value="Genomic_DNA"/>
</dbReference>
<proteinExistence type="predicted"/>
<gene>
    <name evidence="1" type="ORF">pf16_220</name>
</gene>
<dbReference type="Proteomes" id="UP000225821">
    <property type="component" value="Segment"/>
</dbReference>
<reference evidence="1 2" key="1">
    <citation type="submission" date="2016-03" db="EMBL/GenBank/DDBJ databases">
        <title>Characterisation of pf16 and phiPMW: Two novel phages infecting Pseudomonas putida PpG1.</title>
        <authorList>
            <person name="Magill D.J."/>
            <person name="Krylov V.N."/>
            <person name="Shaburova O.V."/>
            <person name="Allen C.C.R."/>
            <person name="McGrath J.W."/>
            <person name="Quinn J.P."/>
            <person name="Kulakov L.A."/>
        </authorList>
    </citation>
    <scope>NUCLEOTIDE SEQUENCE [LARGE SCALE GENOMIC DNA]</scope>
</reference>
<protein>
    <submittedName>
        <fullName evidence="1">Uncharacterized protein</fullName>
    </submittedName>
</protein>
<keyword evidence="2" id="KW-1185">Reference proteome</keyword>
<name>A0A1S5R492_9CAUD</name>
<organism evidence="1 2">
    <name type="scientific">Pseudomonas phage pf16</name>
    <dbReference type="NCBI Taxonomy" id="1815630"/>
    <lineage>
        <taxon>Viruses</taxon>
        <taxon>Duplodnaviria</taxon>
        <taxon>Heunggongvirae</taxon>
        <taxon>Uroviricota</taxon>
        <taxon>Caudoviricetes</taxon>
        <taxon>Chakrabartyvirus</taxon>
        <taxon>Chakrabartyvirus pf16</taxon>
    </lineage>
</organism>
<evidence type="ECO:0000313" key="2">
    <source>
        <dbReference type="Proteomes" id="UP000225821"/>
    </source>
</evidence>
<sequence>MSNEKPLHEHDCDHCRFLGTFNGEDLYYHPPVDKEGRFWTLVSRYGIHGDYQSASHQTKAPQLVEAHKRAVAAGYLKEGQYQ</sequence>
<evidence type="ECO:0000313" key="1">
    <source>
        <dbReference type="EMBL" id="AND75143.1"/>
    </source>
</evidence>
<accession>A0A1S5R492</accession>